<sequence length="338" mass="35047">MAPQSFSGAATRIGAAALFLFGICADGVAAQTCPDVGLSGRPLSYSAGQLTGAGQTVNVMAGGNVDLRGCASVPGHGWIIEGPDFELMLSAMPPGQSLTLSVDGTCDAVLLVNDARGRWHYNDDAGGTLDPLITLPGASNGVHDIWVGTFGAATCPATLTLHVSGTGAAPPPPPSNVVRFDLPRVRGELVDWCVTWGADCGQGGADNFCRSQGYARAESWERFPGQRTLVLGDDRICPGGCDALRDVVCTGSGGAAPPPPPSLQQTFAVPRVRGEIVDWCVTWGADCGQGGADNFCRSHGYARAESWERFPGQRTLVLGDDRICPGGCDGLRNVVCTD</sequence>
<reference evidence="1 2" key="1">
    <citation type="submission" date="2013-03" db="EMBL/GenBank/DDBJ databases">
        <authorList>
            <person name="Fiebig A."/>
            <person name="Goeker M."/>
            <person name="Klenk H.-P.P."/>
        </authorList>
    </citation>
    <scope>NUCLEOTIDE SEQUENCE [LARGE SCALE GENOMIC DNA]</scope>
    <source>
        <strain evidence="2">DSM 19469</strain>
    </source>
</reference>
<protein>
    <submittedName>
        <fullName evidence="1">Uncharacterized protein</fullName>
    </submittedName>
</protein>
<accession>W8RUA7</accession>
<dbReference type="EMBL" id="CP004372">
    <property type="protein sequence ID" value="AHM04804.1"/>
    <property type="molecule type" value="Genomic_DNA"/>
</dbReference>
<dbReference type="STRING" id="1294273.roselon_02483"/>
<evidence type="ECO:0000313" key="2">
    <source>
        <dbReference type="Proteomes" id="UP000019593"/>
    </source>
</evidence>
<proteinExistence type="predicted"/>
<dbReference type="OrthoDB" id="5973611at2"/>
<keyword evidence="2" id="KW-1185">Reference proteome</keyword>
<dbReference type="HOGENOM" id="CLU_821061_0_0_5"/>
<name>W8RUA7_9RHOB</name>
<dbReference type="AlphaFoldDB" id="W8RUA7"/>
<gene>
    <name evidence="1" type="ORF">roselon_02483</name>
</gene>
<dbReference type="eggNOG" id="COG1196">
    <property type="taxonomic scope" value="Bacteria"/>
</dbReference>
<organism evidence="1 2">
    <name type="scientific">Roseicyclus elongatus DSM 19469</name>
    <dbReference type="NCBI Taxonomy" id="1294273"/>
    <lineage>
        <taxon>Bacteria</taxon>
        <taxon>Pseudomonadati</taxon>
        <taxon>Pseudomonadota</taxon>
        <taxon>Alphaproteobacteria</taxon>
        <taxon>Rhodobacterales</taxon>
        <taxon>Roseobacteraceae</taxon>
        <taxon>Roseicyclus</taxon>
    </lineage>
</organism>
<evidence type="ECO:0000313" key="1">
    <source>
        <dbReference type="EMBL" id="AHM04804.1"/>
    </source>
</evidence>
<dbReference type="RefSeq" id="WP_025312547.1">
    <property type="nucleotide sequence ID" value="NZ_CP004372.1"/>
</dbReference>
<dbReference type="KEGG" id="red:roselon_02483"/>
<dbReference type="Proteomes" id="UP000019593">
    <property type="component" value="Chromosome"/>
</dbReference>